<dbReference type="RefSeq" id="WP_125428140.1">
    <property type="nucleotide sequence ID" value="NZ_RWIS01000003.1"/>
</dbReference>
<protein>
    <recommendedName>
        <fullName evidence="2">inorganic diphosphatase</fullName>
        <ecNumber evidence="2">3.6.1.1</ecNumber>
    </recommendedName>
</protein>
<comment type="caution">
    <text evidence="7">The sequence shown here is derived from an EMBL/GenBank/DDBJ whole genome shotgun (WGS) entry which is preliminary data.</text>
</comment>
<evidence type="ECO:0000256" key="3">
    <source>
        <dbReference type="ARBA" id="ARBA00022723"/>
    </source>
</evidence>
<evidence type="ECO:0000256" key="2">
    <source>
        <dbReference type="ARBA" id="ARBA00012146"/>
    </source>
</evidence>
<dbReference type="InterPro" id="IPR008162">
    <property type="entry name" value="Pyrophosphatase"/>
</dbReference>
<organism evidence="7 8">
    <name type="scientific">Hymenobacter metallilatus</name>
    <dbReference type="NCBI Taxonomy" id="2493666"/>
    <lineage>
        <taxon>Bacteria</taxon>
        <taxon>Pseudomonadati</taxon>
        <taxon>Bacteroidota</taxon>
        <taxon>Cytophagia</taxon>
        <taxon>Cytophagales</taxon>
        <taxon>Hymenobacteraceae</taxon>
        <taxon>Hymenobacter</taxon>
    </lineage>
</organism>
<dbReference type="GO" id="GO:0004427">
    <property type="term" value="F:inorganic diphosphate phosphatase activity"/>
    <property type="evidence" value="ECO:0007669"/>
    <property type="project" value="UniProtKB-EC"/>
</dbReference>
<name>A0A3R9N0M3_9BACT</name>
<gene>
    <name evidence="7" type="ORF">EI290_07135</name>
</gene>
<dbReference type="Proteomes" id="UP000280066">
    <property type="component" value="Unassembled WGS sequence"/>
</dbReference>
<keyword evidence="5" id="KW-0460">Magnesium</keyword>
<dbReference type="EC" id="3.6.1.1" evidence="2"/>
<reference evidence="7 8" key="1">
    <citation type="submission" date="2018-12" db="EMBL/GenBank/DDBJ databases">
        <authorList>
            <person name="Feng G."/>
            <person name="Zhu H."/>
        </authorList>
    </citation>
    <scope>NUCLEOTIDE SEQUENCE [LARGE SCALE GENOMIC DNA]</scope>
    <source>
        <strain evidence="7 8">9PBR-2</strain>
    </source>
</reference>
<keyword evidence="8" id="KW-1185">Reference proteome</keyword>
<evidence type="ECO:0000313" key="7">
    <source>
        <dbReference type="EMBL" id="RSK35464.1"/>
    </source>
</evidence>
<evidence type="ECO:0000256" key="6">
    <source>
        <dbReference type="SAM" id="SignalP"/>
    </source>
</evidence>
<dbReference type="InterPro" id="IPR036649">
    <property type="entry name" value="Pyrophosphatase_sf"/>
</dbReference>
<evidence type="ECO:0000256" key="1">
    <source>
        <dbReference type="ARBA" id="ARBA00001946"/>
    </source>
</evidence>
<dbReference type="PROSITE" id="PS51257">
    <property type="entry name" value="PROKAR_LIPOPROTEIN"/>
    <property type="match status" value="1"/>
</dbReference>
<dbReference type="Gene3D" id="3.90.80.10">
    <property type="entry name" value="Inorganic pyrophosphatase"/>
    <property type="match status" value="1"/>
</dbReference>
<accession>A0A3R9N0M3</accession>
<dbReference type="Pfam" id="PF00719">
    <property type="entry name" value="Pyrophosphatase"/>
    <property type="match status" value="1"/>
</dbReference>
<dbReference type="EMBL" id="RWIS01000003">
    <property type="protein sequence ID" value="RSK35464.1"/>
    <property type="molecule type" value="Genomic_DNA"/>
</dbReference>
<comment type="cofactor">
    <cofactor evidence="1">
        <name>Mg(2+)</name>
        <dbReference type="ChEBI" id="CHEBI:18420"/>
    </cofactor>
</comment>
<dbReference type="GO" id="GO:0000287">
    <property type="term" value="F:magnesium ion binding"/>
    <property type="evidence" value="ECO:0007669"/>
    <property type="project" value="InterPro"/>
</dbReference>
<feature type="chain" id="PRO_5018718047" description="inorganic diphosphatase" evidence="6">
    <location>
        <begin position="26"/>
        <end position="200"/>
    </location>
</feature>
<dbReference type="OrthoDB" id="5187599at2"/>
<dbReference type="GO" id="GO:0005737">
    <property type="term" value="C:cytoplasm"/>
    <property type="evidence" value="ECO:0007669"/>
    <property type="project" value="InterPro"/>
</dbReference>
<sequence length="200" mass="21773">MRASALLFPALLLPGLLSGCHTNYAELPTFSAERKLLQVVVAMPAGTNHEQHYNPATHTFERQQEAGTEEVIEFLPVPGNLGFVPGTRVATGMGGAEAPLAALVLAETQPAGTVVEVTPLALLTLDVKGALQTVLLAVPARPAQRTLPDATDWATLNQHYPGVRPSLSLWFQHRYRPAETRIVGWKNEKEAEKFLRSHLE</sequence>
<dbReference type="AlphaFoldDB" id="A0A3R9N0M3"/>
<evidence type="ECO:0000313" key="8">
    <source>
        <dbReference type="Proteomes" id="UP000280066"/>
    </source>
</evidence>
<keyword evidence="6" id="KW-0732">Signal</keyword>
<feature type="signal peptide" evidence="6">
    <location>
        <begin position="1"/>
        <end position="25"/>
    </location>
</feature>
<proteinExistence type="predicted"/>
<keyword evidence="3" id="KW-0479">Metal-binding</keyword>
<dbReference type="GO" id="GO:0006796">
    <property type="term" value="P:phosphate-containing compound metabolic process"/>
    <property type="evidence" value="ECO:0007669"/>
    <property type="project" value="InterPro"/>
</dbReference>
<evidence type="ECO:0000256" key="5">
    <source>
        <dbReference type="ARBA" id="ARBA00022842"/>
    </source>
</evidence>
<keyword evidence="4" id="KW-0378">Hydrolase</keyword>
<dbReference type="SUPFAM" id="SSF50324">
    <property type="entry name" value="Inorganic pyrophosphatase"/>
    <property type="match status" value="1"/>
</dbReference>
<evidence type="ECO:0000256" key="4">
    <source>
        <dbReference type="ARBA" id="ARBA00022801"/>
    </source>
</evidence>